<sequence>MEGIGEGVDGVGGPSAGGRVIPWRASARASTGSGDPVEGIGEGVDGVG</sequence>
<gene>
    <name evidence="2" type="ORF">CAP_0541</name>
</gene>
<comment type="caution">
    <text evidence="2">The sequence shown here is derived from an EMBL/GenBank/DDBJ whole genome shotgun (WGS) entry which is preliminary data.</text>
</comment>
<protein>
    <submittedName>
        <fullName evidence="2">Uncharacterized protein</fullName>
    </submittedName>
</protein>
<evidence type="ECO:0000313" key="3">
    <source>
        <dbReference type="Proteomes" id="UP000019678"/>
    </source>
</evidence>
<evidence type="ECO:0000313" key="2">
    <source>
        <dbReference type="EMBL" id="EYF00507.1"/>
    </source>
</evidence>
<dbReference type="EMBL" id="ASRX01000108">
    <property type="protein sequence ID" value="EYF00507.1"/>
    <property type="molecule type" value="Genomic_DNA"/>
</dbReference>
<proteinExistence type="predicted"/>
<accession>A0A017SUR9</accession>
<name>A0A017SUR9_9BACT</name>
<organism evidence="2 3">
    <name type="scientific">Chondromyces apiculatus DSM 436</name>
    <dbReference type="NCBI Taxonomy" id="1192034"/>
    <lineage>
        <taxon>Bacteria</taxon>
        <taxon>Pseudomonadati</taxon>
        <taxon>Myxococcota</taxon>
        <taxon>Polyangia</taxon>
        <taxon>Polyangiales</taxon>
        <taxon>Polyangiaceae</taxon>
        <taxon>Chondromyces</taxon>
    </lineage>
</organism>
<dbReference type="AlphaFoldDB" id="A0A017SUR9"/>
<reference evidence="2 3" key="1">
    <citation type="submission" date="2013-05" db="EMBL/GenBank/DDBJ databases">
        <title>Genome assembly of Chondromyces apiculatus DSM 436.</title>
        <authorList>
            <person name="Sharma G."/>
            <person name="Khatri I."/>
            <person name="Kaur C."/>
            <person name="Mayilraj S."/>
            <person name="Subramanian S."/>
        </authorList>
    </citation>
    <scope>NUCLEOTIDE SEQUENCE [LARGE SCALE GENOMIC DNA]</scope>
    <source>
        <strain evidence="2 3">DSM 436</strain>
    </source>
</reference>
<dbReference type="Proteomes" id="UP000019678">
    <property type="component" value="Unassembled WGS sequence"/>
</dbReference>
<feature type="region of interest" description="Disordered" evidence="1">
    <location>
        <begin position="26"/>
        <end position="48"/>
    </location>
</feature>
<evidence type="ECO:0000256" key="1">
    <source>
        <dbReference type="SAM" id="MobiDB-lite"/>
    </source>
</evidence>
<keyword evidence="3" id="KW-1185">Reference proteome</keyword>